<dbReference type="EMBL" id="JACBZS010000002">
    <property type="protein sequence ID" value="NYI72740.1"/>
    <property type="molecule type" value="Genomic_DNA"/>
</dbReference>
<evidence type="ECO:0000313" key="3">
    <source>
        <dbReference type="Proteomes" id="UP000527616"/>
    </source>
</evidence>
<organism evidence="2 3">
    <name type="scientific">Naumannella cuiyingiana</name>
    <dbReference type="NCBI Taxonomy" id="1347891"/>
    <lineage>
        <taxon>Bacteria</taxon>
        <taxon>Bacillati</taxon>
        <taxon>Actinomycetota</taxon>
        <taxon>Actinomycetes</taxon>
        <taxon>Propionibacteriales</taxon>
        <taxon>Propionibacteriaceae</taxon>
        <taxon>Naumannella</taxon>
    </lineage>
</organism>
<gene>
    <name evidence="2" type="ORF">GGQ54_003354</name>
</gene>
<feature type="compositionally biased region" description="Low complexity" evidence="1">
    <location>
        <begin position="82"/>
        <end position="109"/>
    </location>
</feature>
<dbReference type="AlphaFoldDB" id="A0A7Z0IML0"/>
<dbReference type="Proteomes" id="UP000527616">
    <property type="component" value="Unassembled WGS sequence"/>
</dbReference>
<name>A0A7Z0IML0_9ACTN</name>
<sequence>MPSISAQVTFTPEGRYTLAVDDRPAQLPQPAYPDPDACRDAALAYFQHLAVTINGPVDVLARNEDGTNERLRVLPDGSWHRTTTNTAITGNAGNSTNSAAGLGGPAHPAGAERDGQPAAPAGGFTSWLTGLFGGRRAAEARARDAAAAQAERDAAAAAAAAEEAARGRAAMLRVLDT</sequence>
<protein>
    <submittedName>
        <fullName evidence="2">Uncharacterized protein</fullName>
    </submittedName>
</protein>
<dbReference type="RefSeq" id="WP_179446716.1">
    <property type="nucleotide sequence ID" value="NZ_JACBZS010000002.1"/>
</dbReference>
<evidence type="ECO:0000256" key="1">
    <source>
        <dbReference type="SAM" id="MobiDB-lite"/>
    </source>
</evidence>
<proteinExistence type="predicted"/>
<feature type="non-terminal residue" evidence="2">
    <location>
        <position position="177"/>
    </location>
</feature>
<feature type="region of interest" description="Disordered" evidence="1">
    <location>
        <begin position="80"/>
        <end position="123"/>
    </location>
</feature>
<keyword evidence="3" id="KW-1185">Reference proteome</keyword>
<accession>A0A7Z0IML0</accession>
<reference evidence="2 3" key="1">
    <citation type="submission" date="2020-07" db="EMBL/GenBank/DDBJ databases">
        <title>Sequencing the genomes of 1000 actinobacteria strains.</title>
        <authorList>
            <person name="Klenk H.-P."/>
        </authorList>
    </citation>
    <scope>NUCLEOTIDE SEQUENCE [LARGE SCALE GENOMIC DNA]</scope>
    <source>
        <strain evidence="2 3">DSM 103164</strain>
    </source>
</reference>
<comment type="caution">
    <text evidence="2">The sequence shown here is derived from an EMBL/GenBank/DDBJ whole genome shotgun (WGS) entry which is preliminary data.</text>
</comment>
<evidence type="ECO:0000313" key="2">
    <source>
        <dbReference type="EMBL" id="NYI72740.1"/>
    </source>
</evidence>